<comment type="caution">
    <text evidence="1">The sequence shown here is derived from an EMBL/GenBank/DDBJ whole genome shotgun (WGS) entry which is preliminary data.</text>
</comment>
<dbReference type="Gene3D" id="3.40.50.1820">
    <property type="entry name" value="alpha/beta hydrolase"/>
    <property type="match status" value="1"/>
</dbReference>
<gene>
    <name evidence="1" type="ORF">LCGC14_1785450</name>
</gene>
<reference evidence="1" key="1">
    <citation type="journal article" date="2015" name="Nature">
        <title>Complex archaea that bridge the gap between prokaryotes and eukaryotes.</title>
        <authorList>
            <person name="Spang A."/>
            <person name="Saw J.H."/>
            <person name="Jorgensen S.L."/>
            <person name="Zaremba-Niedzwiedzka K."/>
            <person name="Martijn J."/>
            <person name="Lind A.E."/>
            <person name="van Eijk R."/>
            <person name="Schleper C."/>
            <person name="Guy L."/>
            <person name="Ettema T.J."/>
        </authorList>
    </citation>
    <scope>NUCLEOTIDE SEQUENCE</scope>
</reference>
<dbReference type="EMBL" id="LAZR01016962">
    <property type="protein sequence ID" value="KKM02337.1"/>
    <property type="molecule type" value="Genomic_DNA"/>
</dbReference>
<name>A0A0F9HGN5_9ZZZZ</name>
<accession>A0A0F9HGN5</accession>
<sequence length="689" mass="76198">MNRTGRLVVIAALFLLGPFTNCRLSAGGVTGLKAFYREGQTFLTWKEDASVEGEWYKVYVSAKPITAAKLAEAEFIAKIPEGSREFRFLKDAHKHLKKVLASCKWTGGVQLQDDDNAAKVLAPGTGVFVRTIKAAGGTYYAVTVERAGKEDPAVAAGVNSLTASVAEKVETPGAILLQKYEDGYYAYLFFTDFEIWNPDKIDDNWEGYAHVLQLRVPDPKAAKAPYGLSVRLHAYTAWQGWNIPYCHPRSHLNVRLLDYHLTWWYGYSDAMPKTEGGRYERHPVAGKVVNFTEQRVLQAVEWVKKGPANLPARIDPKRISVYGGSMGGSGVNVFGMRHGEVFAGAWGVKGITNWALPKKYNGWHNNIRAKVGPMDRNDPTNEGARVYDVLNMPKWLGEHPEIDAPFLDIANGMVDGVITFYSVPDYWRGLEKGKHPYSAGWEMVGHASTLSSGTPMSYLHMRLDESLPALANASSNTPMRSGFRMMTKAAKLTDTTVTIAKGTFPPKLAGMTLVLGGSNLTRKWFTIKANTATELTVAGGGIEKYQPKLTSWTLGQMKRKLKRTPTPEDIATEAGKRKLSILICDGLPRGTWNGHFAWSNSGQNFDPKRTEDDIVDLLLLSGGPDGAGGNGDPVAGWPTIEITPGHPHFYDVWAYRDLRGRQWSPRQPGRHRHRGRLIEVSSFGSVWLA</sequence>
<organism evidence="1">
    <name type="scientific">marine sediment metagenome</name>
    <dbReference type="NCBI Taxonomy" id="412755"/>
    <lineage>
        <taxon>unclassified sequences</taxon>
        <taxon>metagenomes</taxon>
        <taxon>ecological metagenomes</taxon>
    </lineage>
</organism>
<protein>
    <recommendedName>
        <fullName evidence="2">Peptidase S9 prolyl oligopeptidase catalytic domain-containing protein</fullName>
    </recommendedName>
</protein>
<proteinExistence type="predicted"/>
<evidence type="ECO:0008006" key="2">
    <source>
        <dbReference type="Google" id="ProtNLM"/>
    </source>
</evidence>
<dbReference type="InterPro" id="IPR029058">
    <property type="entry name" value="AB_hydrolase_fold"/>
</dbReference>
<dbReference type="AlphaFoldDB" id="A0A0F9HGN5"/>
<dbReference type="SUPFAM" id="SSF53474">
    <property type="entry name" value="alpha/beta-Hydrolases"/>
    <property type="match status" value="1"/>
</dbReference>
<evidence type="ECO:0000313" key="1">
    <source>
        <dbReference type="EMBL" id="KKM02337.1"/>
    </source>
</evidence>
<feature type="non-terminal residue" evidence="1">
    <location>
        <position position="689"/>
    </location>
</feature>